<dbReference type="HOGENOM" id="CLU_189245_0_0_11"/>
<evidence type="ECO:0000313" key="2">
    <source>
        <dbReference type="Proteomes" id="UP000000844"/>
    </source>
</evidence>
<dbReference type="STRING" id="446470.Snas_5156"/>
<dbReference type="SUPFAM" id="SSF54909">
    <property type="entry name" value="Dimeric alpha+beta barrel"/>
    <property type="match status" value="1"/>
</dbReference>
<proteinExistence type="predicted"/>
<dbReference type="eggNOG" id="COG1359">
    <property type="taxonomic scope" value="Bacteria"/>
</dbReference>
<reference evidence="1 2" key="1">
    <citation type="journal article" date="2009" name="Stand. Genomic Sci.">
        <title>Complete genome sequence of Stackebrandtia nassauensis type strain (LLR-40K-21).</title>
        <authorList>
            <person name="Munk C."/>
            <person name="Lapidus A."/>
            <person name="Copeland A."/>
            <person name="Jando M."/>
            <person name="Mayilraj S."/>
            <person name="Glavina Del Rio T."/>
            <person name="Nolan M."/>
            <person name="Chen F."/>
            <person name="Lucas S."/>
            <person name="Tice H."/>
            <person name="Cheng J.F."/>
            <person name="Han C."/>
            <person name="Detter J.C."/>
            <person name="Bruce D."/>
            <person name="Goodwin L."/>
            <person name="Chain P."/>
            <person name="Pitluck S."/>
            <person name="Goker M."/>
            <person name="Ovchinikova G."/>
            <person name="Pati A."/>
            <person name="Ivanova N."/>
            <person name="Mavromatis K."/>
            <person name="Chen A."/>
            <person name="Palaniappan K."/>
            <person name="Land M."/>
            <person name="Hauser L."/>
            <person name="Chang Y.J."/>
            <person name="Jeffries C.D."/>
            <person name="Bristow J."/>
            <person name="Eisen J.A."/>
            <person name="Markowitz V."/>
            <person name="Hugenholtz P."/>
            <person name="Kyrpides N.C."/>
            <person name="Klenk H.P."/>
        </authorList>
    </citation>
    <scope>NUCLEOTIDE SEQUENCE [LARGE SCALE GENOMIC DNA]</scope>
    <source>
        <strain evidence="2">DSM 44728 / CIP 108903 / NRRL B-16338 / NBRC 102104 / LLR-40K-21</strain>
    </source>
</reference>
<evidence type="ECO:0008006" key="3">
    <source>
        <dbReference type="Google" id="ProtNLM"/>
    </source>
</evidence>
<accession>D3QAZ5</accession>
<dbReference type="EMBL" id="CP001778">
    <property type="protein sequence ID" value="ADD44791.1"/>
    <property type="molecule type" value="Genomic_DNA"/>
</dbReference>
<organism evidence="1 2">
    <name type="scientific">Stackebrandtia nassauensis (strain DSM 44728 / CIP 108903 / NRRL B-16338 / NBRC 102104 / LLR-40K-21)</name>
    <dbReference type="NCBI Taxonomy" id="446470"/>
    <lineage>
        <taxon>Bacteria</taxon>
        <taxon>Bacillati</taxon>
        <taxon>Actinomycetota</taxon>
        <taxon>Actinomycetes</taxon>
        <taxon>Glycomycetales</taxon>
        <taxon>Glycomycetaceae</taxon>
        <taxon>Stackebrandtia</taxon>
    </lineage>
</organism>
<name>D3QAZ5_STANL</name>
<evidence type="ECO:0000313" key="1">
    <source>
        <dbReference type="EMBL" id="ADD44791.1"/>
    </source>
</evidence>
<dbReference type="AlphaFoldDB" id="D3QAZ5"/>
<protein>
    <recommendedName>
        <fullName evidence="3">ABM domain-containing protein</fullName>
    </recommendedName>
</protein>
<sequence>MIARMWEVRGLPERIDELVDWVCATAVPRIEDEPGYVRSEVYASEDRVVVISSWRDAAVDLPEAPPDLVARPPHAWDFNLIDRHSGTGR</sequence>
<dbReference type="Proteomes" id="UP000000844">
    <property type="component" value="Chromosome"/>
</dbReference>
<keyword evidence="2" id="KW-1185">Reference proteome</keyword>
<dbReference type="InterPro" id="IPR011008">
    <property type="entry name" value="Dimeric_a/b-barrel"/>
</dbReference>
<dbReference type="KEGG" id="sna:Snas_5156"/>
<gene>
    <name evidence="1" type="ordered locus">Snas_5156</name>
</gene>
<dbReference type="RefSeq" id="WP_013020362.1">
    <property type="nucleotide sequence ID" value="NC_013947.1"/>
</dbReference>
<dbReference type="OrthoDB" id="3296167at2"/>